<protein>
    <submittedName>
        <fullName evidence="1">Uncharacterized protein</fullName>
    </submittedName>
</protein>
<dbReference type="AlphaFoldDB" id="A0A0R1KFE9"/>
<sequence length="332" mass="39014">MVIKLFQEFDVKRSILENHIPKSVFEENKLFAGYTFITFDENNNAIIFENTSDGVTQFESVQKKNFFDETNSRYSTIRGFIADNNIKPESVKWQIECIFFKDLDNLNLIKRTDYYAFPEISEIGYRLLWANPDNLVKVNLLISDLKNFEQTQKSPSVKKDVFDVCEYLEELDIGKVTMGHFRKLMKDDFGFRGNSKVMKEFVNYKFKRNRMNPKLPSNYLPFSNHKGGELKQSYGSLYGIHIYRELDGISSSNKEKFYYKYILIADSTENVRLSYNNGHPIRKLISEKENSISESLLIKMFDVDFIRVNQPTVRPYAVKFNKEFSKMNPVTK</sequence>
<dbReference type="Proteomes" id="UP000051248">
    <property type="component" value="Unassembled WGS sequence"/>
</dbReference>
<dbReference type="OrthoDB" id="5826790at2"/>
<dbReference type="RefSeq" id="WP_025023942.1">
    <property type="nucleotide sequence ID" value="NZ_AZDZ01000022.1"/>
</dbReference>
<gene>
    <name evidence="1" type="ORF">FD03_GL002410</name>
</gene>
<keyword evidence="2" id="KW-1185">Reference proteome</keyword>
<organism evidence="1 2">
    <name type="scientific">Companilactobacillus nodensis DSM 19682 = JCM 14932 = NBRC 107160</name>
    <dbReference type="NCBI Taxonomy" id="1423775"/>
    <lineage>
        <taxon>Bacteria</taxon>
        <taxon>Bacillati</taxon>
        <taxon>Bacillota</taxon>
        <taxon>Bacilli</taxon>
        <taxon>Lactobacillales</taxon>
        <taxon>Lactobacillaceae</taxon>
        <taxon>Companilactobacillus</taxon>
    </lineage>
</organism>
<evidence type="ECO:0000313" key="2">
    <source>
        <dbReference type="Proteomes" id="UP000051248"/>
    </source>
</evidence>
<reference evidence="1 2" key="1">
    <citation type="journal article" date="2015" name="Genome Announc.">
        <title>Expanding the biotechnology potential of lactobacilli through comparative genomics of 213 strains and associated genera.</title>
        <authorList>
            <person name="Sun Z."/>
            <person name="Harris H.M."/>
            <person name="McCann A."/>
            <person name="Guo C."/>
            <person name="Argimon S."/>
            <person name="Zhang W."/>
            <person name="Yang X."/>
            <person name="Jeffery I.B."/>
            <person name="Cooney J.C."/>
            <person name="Kagawa T.F."/>
            <person name="Liu W."/>
            <person name="Song Y."/>
            <person name="Salvetti E."/>
            <person name="Wrobel A."/>
            <person name="Rasinkangas P."/>
            <person name="Parkhill J."/>
            <person name="Rea M.C."/>
            <person name="O'Sullivan O."/>
            <person name="Ritari J."/>
            <person name="Douillard F.P."/>
            <person name="Paul Ross R."/>
            <person name="Yang R."/>
            <person name="Briner A.E."/>
            <person name="Felis G.E."/>
            <person name="de Vos W.M."/>
            <person name="Barrangou R."/>
            <person name="Klaenhammer T.R."/>
            <person name="Caufield P.W."/>
            <person name="Cui Y."/>
            <person name="Zhang H."/>
            <person name="O'Toole P.W."/>
        </authorList>
    </citation>
    <scope>NUCLEOTIDE SEQUENCE [LARGE SCALE GENOMIC DNA]</scope>
    <source>
        <strain evidence="1 2">DSM 19682</strain>
    </source>
</reference>
<dbReference type="EMBL" id="AZDZ01000022">
    <property type="protein sequence ID" value="KRK78634.1"/>
    <property type="molecule type" value="Genomic_DNA"/>
</dbReference>
<comment type="caution">
    <text evidence="1">The sequence shown here is derived from an EMBL/GenBank/DDBJ whole genome shotgun (WGS) entry which is preliminary data.</text>
</comment>
<dbReference type="PATRIC" id="fig|1423775.4.peg.2451"/>
<name>A0A0R1KFE9_9LACO</name>
<evidence type="ECO:0000313" key="1">
    <source>
        <dbReference type="EMBL" id="KRK78634.1"/>
    </source>
</evidence>
<accession>A0A0R1KFE9</accession>
<proteinExistence type="predicted"/>
<dbReference type="STRING" id="1423775.FD03_GL002410"/>